<dbReference type="Proteomes" id="UP000504630">
    <property type="component" value="Chromosome 20"/>
</dbReference>
<evidence type="ECO:0000256" key="1">
    <source>
        <dbReference type="ARBA" id="ARBA00004123"/>
    </source>
</evidence>
<proteinExistence type="predicted"/>
<dbReference type="InParanoid" id="A0A6J2RRU7"/>
<evidence type="ECO:0000313" key="8">
    <source>
        <dbReference type="RefSeq" id="XP_029313663.1"/>
    </source>
</evidence>
<dbReference type="CTD" id="406416"/>
<reference evidence="8" key="1">
    <citation type="submission" date="2025-08" db="UniProtKB">
        <authorList>
            <consortium name="RefSeq"/>
        </authorList>
    </citation>
    <scope>IDENTIFICATION</scope>
</reference>
<evidence type="ECO:0000256" key="4">
    <source>
        <dbReference type="ARBA" id="ARBA00023242"/>
    </source>
</evidence>
<dbReference type="Pfam" id="PF09811">
    <property type="entry name" value="Yae1_N"/>
    <property type="match status" value="1"/>
</dbReference>
<dbReference type="InterPro" id="IPR019191">
    <property type="entry name" value="Essential_protein_Yae1_N"/>
</dbReference>
<name>A0A6J2RRU7_COTGO</name>
<dbReference type="KEGG" id="cgob:115025506"/>
<keyword evidence="4" id="KW-0539">Nucleus</keyword>
<feature type="domain" description="Essential protein Yae1 N-terminal" evidence="6">
    <location>
        <begin position="39"/>
        <end position="77"/>
    </location>
</feature>
<evidence type="ECO:0000256" key="3">
    <source>
        <dbReference type="ARBA" id="ARBA00022490"/>
    </source>
</evidence>
<dbReference type="GO" id="GO:0005737">
    <property type="term" value="C:cytoplasm"/>
    <property type="evidence" value="ECO:0007669"/>
    <property type="project" value="UniProtKB-SubCell"/>
</dbReference>
<evidence type="ECO:0000256" key="5">
    <source>
        <dbReference type="SAM" id="MobiDB-lite"/>
    </source>
</evidence>
<dbReference type="InterPro" id="IPR038881">
    <property type="entry name" value="Yae1-like"/>
</dbReference>
<dbReference type="GO" id="GO:0005634">
    <property type="term" value="C:nucleus"/>
    <property type="evidence" value="ECO:0007669"/>
    <property type="project" value="UniProtKB-SubCell"/>
</dbReference>
<dbReference type="GeneID" id="115025506"/>
<organism evidence="7 8">
    <name type="scientific">Cottoperca gobio</name>
    <name type="common">Frogmouth</name>
    <name type="synonym">Aphritis gobio</name>
    <dbReference type="NCBI Taxonomy" id="56716"/>
    <lineage>
        <taxon>Eukaryota</taxon>
        <taxon>Metazoa</taxon>
        <taxon>Chordata</taxon>
        <taxon>Craniata</taxon>
        <taxon>Vertebrata</taxon>
        <taxon>Euteleostomi</taxon>
        <taxon>Actinopterygii</taxon>
        <taxon>Neopterygii</taxon>
        <taxon>Teleostei</taxon>
        <taxon>Neoteleostei</taxon>
        <taxon>Acanthomorphata</taxon>
        <taxon>Eupercaria</taxon>
        <taxon>Perciformes</taxon>
        <taxon>Notothenioidei</taxon>
        <taxon>Bovichtidae</taxon>
        <taxon>Cottoperca</taxon>
    </lineage>
</organism>
<comment type="subcellular location">
    <subcellularLocation>
        <location evidence="2">Cytoplasm</location>
    </subcellularLocation>
    <subcellularLocation>
        <location evidence="1">Nucleus</location>
    </subcellularLocation>
</comment>
<dbReference type="PANTHER" id="PTHR18829:SF0">
    <property type="entry name" value="PROTEIN YAE1 HOMOLOG"/>
    <property type="match status" value="1"/>
</dbReference>
<evidence type="ECO:0000259" key="6">
    <source>
        <dbReference type="Pfam" id="PF09811"/>
    </source>
</evidence>
<evidence type="ECO:0000256" key="2">
    <source>
        <dbReference type="ARBA" id="ARBA00004496"/>
    </source>
</evidence>
<dbReference type="PANTHER" id="PTHR18829">
    <property type="entry name" value="PROTEIN YAE1 HOMOLOG"/>
    <property type="match status" value="1"/>
</dbReference>
<gene>
    <name evidence="8" type="primary">otulina</name>
</gene>
<keyword evidence="3" id="KW-0963">Cytoplasm</keyword>
<accession>A0A6J2RRU7</accession>
<sequence>MSWVRGVSSSGDVFDENADELSLQSKEWASNMKKRVKDGYVEGVDAGEDASLQAGFNLGFREGAAQTAAVGRLKGIVGAIWCWCQIQHPECPLPASVTHLLQQVSQHENTIMEGIKNSLENPPPSVSAVSESMSDLEVEQAESGCRGGEGCKETDCCRTGEKMEEDVPHKHQKLSSGSTDCSSRASESLNYLVQRCMDLVSELGLPQELISEIQELKNM</sequence>
<protein>
    <submittedName>
        <fullName evidence="8">OTU deubiquitinase with linear linkage specificity a</fullName>
    </submittedName>
</protein>
<dbReference type="RefSeq" id="XP_029313663.1">
    <property type="nucleotide sequence ID" value="XM_029457803.1"/>
</dbReference>
<dbReference type="AlphaFoldDB" id="A0A6J2RRU7"/>
<dbReference type="OrthoDB" id="20086at2759"/>
<keyword evidence="7" id="KW-1185">Reference proteome</keyword>
<evidence type="ECO:0000313" key="7">
    <source>
        <dbReference type="Proteomes" id="UP000504630"/>
    </source>
</evidence>
<feature type="region of interest" description="Disordered" evidence="5">
    <location>
        <begin position="163"/>
        <end position="182"/>
    </location>
</feature>